<evidence type="ECO:0000313" key="3">
    <source>
        <dbReference type="Proteomes" id="UP000604825"/>
    </source>
</evidence>
<gene>
    <name evidence="2" type="ORF">NCGR_LOCUS40139</name>
</gene>
<feature type="region of interest" description="Disordered" evidence="1">
    <location>
        <begin position="1"/>
        <end position="24"/>
    </location>
</feature>
<accession>A0A811QKB8</accession>
<dbReference type="AlphaFoldDB" id="A0A811QKB8"/>
<comment type="caution">
    <text evidence="2">The sequence shown here is derived from an EMBL/GenBank/DDBJ whole genome shotgun (WGS) entry which is preliminary data.</text>
</comment>
<evidence type="ECO:0000256" key="1">
    <source>
        <dbReference type="SAM" id="MobiDB-lite"/>
    </source>
</evidence>
<proteinExistence type="predicted"/>
<evidence type="ECO:0000313" key="2">
    <source>
        <dbReference type="EMBL" id="CAD6256635.1"/>
    </source>
</evidence>
<dbReference type="EMBL" id="CAJGYO010000010">
    <property type="protein sequence ID" value="CAD6256635.1"/>
    <property type="molecule type" value="Genomic_DNA"/>
</dbReference>
<dbReference type="Proteomes" id="UP000604825">
    <property type="component" value="Unassembled WGS sequence"/>
</dbReference>
<protein>
    <submittedName>
        <fullName evidence="2">Uncharacterized protein</fullName>
    </submittedName>
</protein>
<organism evidence="2 3">
    <name type="scientific">Miscanthus lutarioriparius</name>
    <dbReference type="NCBI Taxonomy" id="422564"/>
    <lineage>
        <taxon>Eukaryota</taxon>
        <taxon>Viridiplantae</taxon>
        <taxon>Streptophyta</taxon>
        <taxon>Embryophyta</taxon>
        <taxon>Tracheophyta</taxon>
        <taxon>Spermatophyta</taxon>
        <taxon>Magnoliopsida</taxon>
        <taxon>Liliopsida</taxon>
        <taxon>Poales</taxon>
        <taxon>Poaceae</taxon>
        <taxon>PACMAD clade</taxon>
        <taxon>Panicoideae</taxon>
        <taxon>Andropogonodae</taxon>
        <taxon>Andropogoneae</taxon>
        <taxon>Saccharinae</taxon>
        <taxon>Miscanthus</taxon>
    </lineage>
</organism>
<name>A0A811QKB8_9POAL</name>
<reference evidence="2" key="1">
    <citation type="submission" date="2020-10" db="EMBL/GenBank/DDBJ databases">
        <authorList>
            <person name="Han B."/>
            <person name="Lu T."/>
            <person name="Zhao Q."/>
            <person name="Huang X."/>
            <person name="Zhao Y."/>
        </authorList>
    </citation>
    <scope>NUCLEOTIDE SEQUENCE</scope>
</reference>
<keyword evidence="3" id="KW-1185">Reference proteome</keyword>
<sequence>MPLPFVTGGGVLSTPTRGGATRGGGSLLRSVSPLLTPAPSAPAARYHILVLLVRAPLGHPFPFLVRYMCGWTRSWAAGAGMHPASTAALCGLSISSTVSTLHLAAHPQVFCGSAPLPWLKDNRCEIYTFLQLAAF</sequence>